<dbReference type="InterPro" id="IPR051159">
    <property type="entry name" value="Hexapeptide_acetyltransf"/>
</dbReference>
<dbReference type="Proteomes" id="UP000281708">
    <property type="component" value="Unassembled WGS sequence"/>
</dbReference>
<dbReference type="Gene3D" id="2.160.10.10">
    <property type="entry name" value="Hexapeptide repeat proteins"/>
    <property type="match status" value="1"/>
</dbReference>
<reference evidence="1 2" key="1">
    <citation type="submission" date="2018-10" db="EMBL/GenBank/DDBJ databases">
        <title>Marmoricola sp. 4Q3S-7 whole genome shotgun sequence.</title>
        <authorList>
            <person name="Li F."/>
        </authorList>
    </citation>
    <scope>NUCLEOTIDE SEQUENCE [LARGE SCALE GENOMIC DNA]</scope>
    <source>
        <strain evidence="1 2">4Q3S-7</strain>
    </source>
</reference>
<evidence type="ECO:0000313" key="2">
    <source>
        <dbReference type="Proteomes" id="UP000281708"/>
    </source>
</evidence>
<protein>
    <submittedName>
        <fullName evidence="1">Acyltransferase</fullName>
    </submittedName>
</protein>
<dbReference type="InterPro" id="IPR011004">
    <property type="entry name" value="Trimer_LpxA-like_sf"/>
</dbReference>
<dbReference type="SUPFAM" id="SSF51161">
    <property type="entry name" value="Trimeric LpxA-like enzymes"/>
    <property type="match status" value="1"/>
</dbReference>
<dbReference type="GO" id="GO:0016746">
    <property type="term" value="F:acyltransferase activity"/>
    <property type="evidence" value="ECO:0007669"/>
    <property type="project" value="UniProtKB-KW"/>
</dbReference>
<dbReference type="OrthoDB" id="2643438at2"/>
<sequence>MCFAADRDASAGSARVIDVRELNGPTRVAVGVVFALRRRWYTARYRSLTLGEGVMILGPLRIKHGTRVELGARVRVRGLSVKGGGTVTVGSDTLLNGCWLIAQEQVTIGRECLISDCGITDTDYHNLRPEDRHRPPLSATRAPVEIGDNVWVGLRALLLKGSTVGSDSVVAAGAVVRGSVPPRVVVSGNPADIVKRFG</sequence>
<evidence type="ECO:0000313" key="1">
    <source>
        <dbReference type="EMBL" id="RLV48354.1"/>
    </source>
</evidence>
<keyword evidence="2" id="KW-1185">Reference proteome</keyword>
<dbReference type="EMBL" id="RDBE01000010">
    <property type="protein sequence ID" value="RLV48354.1"/>
    <property type="molecule type" value="Genomic_DNA"/>
</dbReference>
<organism evidence="1 2">
    <name type="scientific">Nocardioides mangrovicus</name>
    <dbReference type="NCBI Taxonomy" id="2478913"/>
    <lineage>
        <taxon>Bacteria</taxon>
        <taxon>Bacillati</taxon>
        <taxon>Actinomycetota</taxon>
        <taxon>Actinomycetes</taxon>
        <taxon>Propionibacteriales</taxon>
        <taxon>Nocardioidaceae</taxon>
        <taxon>Nocardioides</taxon>
    </lineage>
</organism>
<name>A0A3L8NZK8_9ACTN</name>
<accession>A0A3L8NZK8</accession>
<keyword evidence="1" id="KW-0012">Acyltransferase</keyword>
<gene>
    <name evidence="1" type="ORF">D9V37_15745</name>
</gene>
<proteinExistence type="predicted"/>
<dbReference type="PANTHER" id="PTHR23416">
    <property type="entry name" value="SIALIC ACID SYNTHASE-RELATED"/>
    <property type="match status" value="1"/>
</dbReference>
<dbReference type="Pfam" id="PF14602">
    <property type="entry name" value="Hexapep_2"/>
    <property type="match status" value="1"/>
</dbReference>
<comment type="caution">
    <text evidence="1">The sequence shown here is derived from an EMBL/GenBank/DDBJ whole genome shotgun (WGS) entry which is preliminary data.</text>
</comment>
<keyword evidence="1" id="KW-0808">Transferase</keyword>
<dbReference type="CDD" id="cd04647">
    <property type="entry name" value="LbH_MAT_like"/>
    <property type="match status" value="1"/>
</dbReference>
<dbReference type="AlphaFoldDB" id="A0A3L8NZK8"/>
<dbReference type="InterPro" id="IPR001451">
    <property type="entry name" value="Hexapep"/>
</dbReference>